<dbReference type="PANTHER" id="PTHR33571:SF12">
    <property type="entry name" value="BSL3053 PROTEIN"/>
    <property type="match status" value="1"/>
</dbReference>
<evidence type="ECO:0000259" key="10">
    <source>
        <dbReference type="Pfam" id="PF01909"/>
    </source>
</evidence>
<dbReference type="GO" id="GO:0016779">
    <property type="term" value="F:nucleotidyltransferase activity"/>
    <property type="evidence" value="ECO:0007669"/>
    <property type="project" value="UniProtKB-KW"/>
</dbReference>
<organism evidence="11 12">
    <name type="scientific">Fischerella muscicola CCMEE 5323</name>
    <dbReference type="NCBI Taxonomy" id="2019572"/>
    <lineage>
        <taxon>Bacteria</taxon>
        <taxon>Bacillati</taxon>
        <taxon>Cyanobacteriota</taxon>
        <taxon>Cyanophyceae</taxon>
        <taxon>Nostocales</taxon>
        <taxon>Hapalosiphonaceae</taxon>
        <taxon>Fischerella</taxon>
    </lineage>
</organism>
<name>A0A2N6K981_FISMU</name>
<reference evidence="11 12" key="1">
    <citation type="submission" date="2017-08" db="EMBL/GenBank/DDBJ databases">
        <title>Genomes of Fischerella (Mastigocladus) sp. strains.</title>
        <authorList>
            <person name="Miller S.R."/>
        </authorList>
    </citation>
    <scope>NUCLEOTIDE SEQUENCE [LARGE SCALE GENOMIC DNA]</scope>
    <source>
        <strain evidence="11 12">CCMEE 5323</strain>
    </source>
</reference>
<evidence type="ECO:0000313" key="12">
    <source>
        <dbReference type="Proteomes" id="UP000235036"/>
    </source>
</evidence>
<protein>
    <submittedName>
        <fullName evidence="11">DNA polymerase subunit beta</fullName>
    </submittedName>
</protein>
<evidence type="ECO:0000256" key="3">
    <source>
        <dbReference type="ARBA" id="ARBA00022679"/>
    </source>
</evidence>
<evidence type="ECO:0000256" key="1">
    <source>
        <dbReference type="ARBA" id="ARBA00001946"/>
    </source>
</evidence>
<keyword evidence="6" id="KW-0547">Nucleotide-binding</keyword>
<keyword evidence="12" id="KW-1185">Reference proteome</keyword>
<dbReference type="CDD" id="cd05403">
    <property type="entry name" value="NT_KNTase_like"/>
    <property type="match status" value="1"/>
</dbReference>
<keyword evidence="3" id="KW-0808">Transferase</keyword>
<dbReference type="Gene3D" id="3.30.460.10">
    <property type="entry name" value="Beta Polymerase, domain 2"/>
    <property type="match status" value="1"/>
</dbReference>
<evidence type="ECO:0000256" key="2">
    <source>
        <dbReference type="ARBA" id="ARBA00022649"/>
    </source>
</evidence>
<dbReference type="AlphaFoldDB" id="A0A2N6K981"/>
<dbReference type="Proteomes" id="UP000235036">
    <property type="component" value="Unassembled WGS sequence"/>
</dbReference>
<dbReference type="InterPro" id="IPR043519">
    <property type="entry name" value="NT_sf"/>
</dbReference>
<evidence type="ECO:0000256" key="9">
    <source>
        <dbReference type="ARBA" id="ARBA00038276"/>
    </source>
</evidence>
<evidence type="ECO:0000256" key="6">
    <source>
        <dbReference type="ARBA" id="ARBA00022741"/>
    </source>
</evidence>
<dbReference type="PANTHER" id="PTHR33571">
    <property type="entry name" value="SSL8005 PROTEIN"/>
    <property type="match status" value="1"/>
</dbReference>
<keyword evidence="2" id="KW-1277">Toxin-antitoxin system</keyword>
<keyword evidence="4" id="KW-0548">Nucleotidyltransferase</keyword>
<evidence type="ECO:0000256" key="8">
    <source>
        <dbReference type="ARBA" id="ARBA00022842"/>
    </source>
</evidence>
<evidence type="ECO:0000256" key="4">
    <source>
        <dbReference type="ARBA" id="ARBA00022695"/>
    </source>
</evidence>
<dbReference type="RefSeq" id="WP_016870078.1">
    <property type="nucleotide sequence ID" value="NZ_CAWNVR010000132.1"/>
</dbReference>
<dbReference type="GO" id="GO:0005524">
    <property type="term" value="F:ATP binding"/>
    <property type="evidence" value="ECO:0007669"/>
    <property type="project" value="UniProtKB-KW"/>
</dbReference>
<dbReference type="EMBL" id="NRQW01000011">
    <property type="protein sequence ID" value="PLZ94488.1"/>
    <property type="molecule type" value="Genomic_DNA"/>
</dbReference>
<evidence type="ECO:0000256" key="7">
    <source>
        <dbReference type="ARBA" id="ARBA00022840"/>
    </source>
</evidence>
<keyword evidence="7" id="KW-0067">ATP-binding</keyword>
<dbReference type="InterPro" id="IPR002934">
    <property type="entry name" value="Polymerase_NTP_transf_dom"/>
</dbReference>
<dbReference type="InterPro" id="IPR052038">
    <property type="entry name" value="Type-VII_TA_antitoxin"/>
</dbReference>
<accession>A0A2N6K981</accession>
<evidence type="ECO:0000313" key="11">
    <source>
        <dbReference type="EMBL" id="PLZ94488.1"/>
    </source>
</evidence>
<comment type="cofactor">
    <cofactor evidence="1">
        <name>Mg(2+)</name>
        <dbReference type="ChEBI" id="CHEBI:18420"/>
    </cofactor>
</comment>
<dbReference type="SUPFAM" id="SSF81301">
    <property type="entry name" value="Nucleotidyltransferase"/>
    <property type="match status" value="1"/>
</dbReference>
<keyword evidence="5" id="KW-0479">Metal-binding</keyword>
<dbReference type="GO" id="GO:0046872">
    <property type="term" value="F:metal ion binding"/>
    <property type="evidence" value="ECO:0007669"/>
    <property type="project" value="UniProtKB-KW"/>
</dbReference>
<feature type="domain" description="Polymerase nucleotidyl transferase" evidence="10">
    <location>
        <begin position="14"/>
        <end position="95"/>
    </location>
</feature>
<keyword evidence="8" id="KW-0460">Magnesium</keyword>
<sequence>MKRVQVISTIKNLQTNLKVLGVNSLALFGSVARDEAQGDSDVNILVDLKPPITFDRYMDVKLYLDEQLGTRVDLVTWKALKPQIRETVKQEAIYVM</sequence>
<evidence type="ECO:0000256" key="5">
    <source>
        <dbReference type="ARBA" id="ARBA00022723"/>
    </source>
</evidence>
<gene>
    <name evidence="11" type="ORF">CEN44_00695</name>
</gene>
<dbReference type="Pfam" id="PF01909">
    <property type="entry name" value="NTP_transf_2"/>
    <property type="match status" value="1"/>
</dbReference>
<comment type="caution">
    <text evidence="11">The sequence shown here is derived from an EMBL/GenBank/DDBJ whole genome shotgun (WGS) entry which is preliminary data.</text>
</comment>
<proteinExistence type="inferred from homology"/>
<comment type="similarity">
    <text evidence="9">Belongs to the MntA antitoxin family.</text>
</comment>